<dbReference type="PANTHER" id="PTHR35271:SF1">
    <property type="entry name" value="ABC TRANSPORTER, SUBSTRATE-BINDING LIPOPROTEIN"/>
    <property type="match status" value="1"/>
</dbReference>
<dbReference type="InterPro" id="IPR007487">
    <property type="entry name" value="ABC_transpt-TYRBP-like"/>
</dbReference>
<feature type="chain" id="PRO_5009259645" evidence="1">
    <location>
        <begin position="22"/>
        <end position="297"/>
    </location>
</feature>
<reference evidence="3" key="1">
    <citation type="submission" date="2016-10" db="EMBL/GenBank/DDBJ databases">
        <authorList>
            <person name="Varghese N."/>
            <person name="Submissions S."/>
        </authorList>
    </citation>
    <scope>NUCLEOTIDE SEQUENCE [LARGE SCALE GENOMIC DNA]</scope>
    <source>
        <strain evidence="3">KCTC 32247</strain>
    </source>
</reference>
<dbReference type="STRING" id="1392877.SAMN05216221_1796"/>
<feature type="signal peptide" evidence="1">
    <location>
        <begin position="1"/>
        <end position="21"/>
    </location>
</feature>
<protein>
    <submittedName>
        <fullName evidence="2">ABC transporter substrate binding protein</fullName>
    </submittedName>
</protein>
<dbReference type="RefSeq" id="WP_090348616.1">
    <property type="nucleotide sequence ID" value="NZ_LT629751.1"/>
</dbReference>
<evidence type="ECO:0000313" key="3">
    <source>
        <dbReference type="Proteomes" id="UP000243359"/>
    </source>
</evidence>
<keyword evidence="3" id="KW-1185">Reference proteome</keyword>
<organism evidence="2 3">
    <name type="scientific">Pseudomonas oryzae</name>
    <dbReference type="NCBI Taxonomy" id="1392877"/>
    <lineage>
        <taxon>Bacteria</taxon>
        <taxon>Pseudomonadati</taxon>
        <taxon>Pseudomonadota</taxon>
        <taxon>Gammaproteobacteria</taxon>
        <taxon>Pseudomonadales</taxon>
        <taxon>Pseudomonadaceae</taxon>
        <taxon>Pseudomonas</taxon>
    </lineage>
</organism>
<dbReference type="Proteomes" id="UP000243359">
    <property type="component" value="Chromosome I"/>
</dbReference>
<dbReference type="AlphaFoldDB" id="A0A1H1S4V9"/>
<proteinExistence type="predicted"/>
<evidence type="ECO:0000313" key="2">
    <source>
        <dbReference type="EMBL" id="SDS42766.1"/>
    </source>
</evidence>
<name>A0A1H1S4V9_9PSED</name>
<dbReference type="Gene3D" id="3.40.50.2300">
    <property type="match status" value="1"/>
</dbReference>
<keyword evidence="1" id="KW-0732">Signal</keyword>
<gene>
    <name evidence="2" type="ORF">SAMN05216221_1796</name>
</gene>
<sequence length="297" mass="33104">MRYLAACLLLCLMAAGSRIDAAEIMVAAHQDSPPLRQFVADLAARRPHDRVQFMLAAQLPSPAALPADSRLILLGADTLDWRLQDSNGPPTLILQVSRVQASRRLGEGRPPHLTLLWSDPPPLRQLRLIRQLLPRAQRVGLVYSNDSRFLIREIRREAAGMGLAVSAWYWPDPRDSRPLNRMLEESDVVLGLDDAALYNPASIKGVLLASYSRRLALIGPTAAFIRAGSLASSYSDQANWLDELDRLLSQPPQDWPREAYPAAFKVLSNPQVARSLGIDTGDDQEQARRLIDWEQRP</sequence>
<accession>A0A1H1S4V9</accession>
<evidence type="ECO:0000256" key="1">
    <source>
        <dbReference type="SAM" id="SignalP"/>
    </source>
</evidence>
<dbReference type="EMBL" id="LT629751">
    <property type="protein sequence ID" value="SDS42766.1"/>
    <property type="molecule type" value="Genomic_DNA"/>
</dbReference>
<dbReference type="PANTHER" id="PTHR35271">
    <property type="entry name" value="ABC TRANSPORTER, SUBSTRATE-BINDING LIPOPROTEIN-RELATED"/>
    <property type="match status" value="1"/>
</dbReference>